<evidence type="ECO:0000313" key="3">
    <source>
        <dbReference type="WBParaSite" id="ASIM_0000800701-mRNA-1"/>
    </source>
</evidence>
<organism evidence="3">
    <name type="scientific">Anisakis simplex</name>
    <name type="common">Herring worm</name>
    <dbReference type="NCBI Taxonomy" id="6269"/>
    <lineage>
        <taxon>Eukaryota</taxon>
        <taxon>Metazoa</taxon>
        <taxon>Ecdysozoa</taxon>
        <taxon>Nematoda</taxon>
        <taxon>Chromadorea</taxon>
        <taxon>Rhabditida</taxon>
        <taxon>Spirurina</taxon>
        <taxon>Ascaridomorpha</taxon>
        <taxon>Ascaridoidea</taxon>
        <taxon>Anisakidae</taxon>
        <taxon>Anisakis</taxon>
        <taxon>Anisakis simplex complex</taxon>
    </lineage>
</organism>
<protein>
    <submittedName>
        <fullName evidence="3">Lariat debranching enzyme (inferred by orthology to a C. elegans protein)</fullName>
    </submittedName>
</protein>
<dbReference type="WBParaSite" id="ASIM_0000800701-mRNA-1">
    <property type="protein sequence ID" value="ASIM_0000800701-mRNA-1"/>
    <property type="gene ID" value="ASIM_0000800701"/>
</dbReference>
<dbReference type="GO" id="GO:0008419">
    <property type="term" value="F:RNA lariat debranching enzyme activity"/>
    <property type="evidence" value="ECO:0007669"/>
    <property type="project" value="TreeGrafter"/>
</dbReference>
<dbReference type="EMBL" id="UYRR01019564">
    <property type="protein sequence ID" value="VDK30013.1"/>
    <property type="molecule type" value="Genomic_DNA"/>
</dbReference>
<dbReference type="GO" id="GO:0000398">
    <property type="term" value="P:mRNA splicing, via spliceosome"/>
    <property type="evidence" value="ECO:0007669"/>
    <property type="project" value="TreeGrafter"/>
</dbReference>
<dbReference type="AlphaFoldDB" id="A0A0M3JK35"/>
<accession>A0A0M3JK35</accession>
<gene>
    <name evidence="1" type="ORF">ASIM_LOCUS7769</name>
</gene>
<dbReference type="PANTHER" id="PTHR12849:SF0">
    <property type="entry name" value="LARIAT DEBRANCHING ENZYME"/>
    <property type="match status" value="1"/>
</dbReference>
<reference evidence="1 2" key="2">
    <citation type="submission" date="2018-11" db="EMBL/GenBank/DDBJ databases">
        <authorList>
            <consortium name="Pathogen Informatics"/>
        </authorList>
    </citation>
    <scope>NUCLEOTIDE SEQUENCE [LARGE SCALE GENOMIC DNA]</scope>
</reference>
<evidence type="ECO:0000313" key="2">
    <source>
        <dbReference type="Proteomes" id="UP000267096"/>
    </source>
</evidence>
<proteinExistence type="predicted"/>
<dbReference type="GO" id="GO:0005634">
    <property type="term" value="C:nucleus"/>
    <property type="evidence" value="ECO:0007669"/>
    <property type="project" value="TreeGrafter"/>
</dbReference>
<dbReference type="OrthoDB" id="407609at2759"/>
<sequence length="68" mass="7975">MDKIYASLTEIERRNGYKIDLLISCGDYQAARNTGDLSHMHVNKKYRSLKTFYRYYSGELVSVSIYID</sequence>
<name>A0A0M3JK35_ANISI</name>
<keyword evidence="2" id="KW-1185">Reference proteome</keyword>
<reference evidence="3" key="1">
    <citation type="submission" date="2017-02" db="UniProtKB">
        <authorList>
            <consortium name="WormBaseParasite"/>
        </authorList>
    </citation>
    <scope>IDENTIFICATION</scope>
</reference>
<evidence type="ECO:0000313" key="1">
    <source>
        <dbReference type="EMBL" id="VDK30013.1"/>
    </source>
</evidence>
<dbReference type="Proteomes" id="UP000267096">
    <property type="component" value="Unassembled WGS sequence"/>
</dbReference>
<dbReference type="PANTHER" id="PTHR12849">
    <property type="entry name" value="RNA LARIAT DEBRANCHING ENZYME"/>
    <property type="match status" value="1"/>
</dbReference>